<dbReference type="GO" id="GO:0000981">
    <property type="term" value="F:DNA-binding transcription factor activity, RNA polymerase II-specific"/>
    <property type="evidence" value="ECO:0007669"/>
    <property type="project" value="InterPro"/>
</dbReference>
<dbReference type="CDD" id="cd12148">
    <property type="entry name" value="fungal_TF_MHR"/>
    <property type="match status" value="1"/>
</dbReference>
<dbReference type="GO" id="GO:0006351">
    <property type="term" value="P:DNA-templated transcription"/>
    <property type="evidence" value="ECO:0007669"/>
    <property type="project" value="InterPro"/>
</dbReference>
<dbReference type="InterPro" id="IPR050613">
    <property type="entry name" value="Sec_Metabolite_Reg"/>
</dbReference>
<keyword evidence="3" id="KW-0805">Transcription regulation</keyword>
<dbReference type="SUPFAM" id="SSF57701">
    <property type="entry name" value="Zn2/Cys6 DNA-binding domain"/>
    <property type="match status" value="1"/>
</dbReference>
<dbReference type="Gene3D" id="4.10.240.10">
    <property type="entry name" value="Zn(2)-C6 fungal-type DNA-binding domain"/>
    <property type="match status" value="1"/>
</dbReference>
<dbReference type="GO" id="GO:0005634">
    <property type="term" value="C:nucleus"/>
    <property type="evidence" value="ECO:0007669"/>
    <property type="project" value="UniProtKB-SubCell"/>
</dbReference>
<keyword evidence="5" id="KW-0804">Transcription</keyword>
<dbReference type="PANTHER" id="PTHR31001:SF61">
    <property type="entry name" value="ZN(II)2CYS6 TRANSCRIPTION FACTOR (EUROFUNG)"/>
    <property type="match status" value="1"/>
</dbReference>
<comment type="subcellular location">
    <subcellularLocation>
        <location evidence="1">Nucleus</location>
    </subcellularLocation>
</comment>
<dbReference type="EMBL" id="CVMT01000005">
    <property type="protein sequence ID" value="CRG89088.1"/>
    <property type="molecule type" value="Genomic_DNA"/>
</dbReference>
<protein>
    <submittedName>
        <fullName evidence="8">Regulator of drug sensitivity 1</fullName>
    </submittedName>
</protein>
<reference evidence="8 9" key="1">
    <citation type="submission" date="2015-04" db="EMBL/GenBank/DDBJ databases">
        <authorList>
            <person name="Syromyatnikov M.Y."/>
            <person name="Popov V.N."/>
        </authorList>
    </citation>
    <scope>NUCLEOTIDE SEQUENCE [LARGE SCALE GENOMIC DNA]</scope>
    <source>
        <strain evidence="8">WF-38-12</strain>
    </source>
</reference>
<dbReference type="SMART" id="SM00066">
    <property type="entry name" value="GAL4"/>
    <property type="match status" value="1"/>
</dbReference>
<dbReference type="OrthoDB" id="4898680at2759"/>
<dbReference type="Proteomes" id="UP000054383">
    <property type="component" value="Unassembled WGS sequence"/>
</dbReference>
<dbReference type="PANTHER" id="PTHR31001">
    <property type="entry name" value="UNCHARACTERIZED TRANSCRIPTIONAL REGULATORY PROTEIN"/>
    <property type="match status" value="1"/>
</dbReference>
<dbReference type="GO" id="GO:0008270">
    <property type="term" value="F:zinc ion binding"/>
    <property type="evidence" value="ECO:0007669"/>
    <property type="project" value="InterPro"/>
</dbReference>
<evidence type="ECO:0000313" key="9">
    <source>
        <dbReference type="Proteomes" id="UP000054383"/>
    </source>
</evidence>
<dbReference type="PROSITE" id="PS00463">
    <property type="entry name" value="ZN2_CY6_FUNGAL_1"/>
    <property type="match status" value="1"/>
</dbReference>
<dbReference type="InterPro" id="IPR007219">
    <property type="entry name" value="XnlR_reg_dom"/>
</dbReference>
<name>A0A0U1M0J1_TALIS</name>
<evidence type="ECO:0000256" key="4">
    <source>
        <dbReference type="ARBA" id="ARBA00023125"/>
    </source>
</evidence>
<evidence type="ECO:0000256" key="5">
    <source>
        <dbReference type="ARBA" id="ARBA00023163"/>
    </source>
</evidence>
<evidence type="ECO:0000256" key="2">
    <source>
        <dbReference type="ARBA" id="ARBA00022723"/>
    </source>
</evidence>
<evidence type="ECO:0000313" key="8">
    <source>
        <dbReference type="EMBL" id="CRG89088.1"/>
    </source>
</evidence>
<keyword evidence="9" id="KW-1185">Reference proteome</keyword>
<evidence type="ECO:0000256" key="1">
    <source>
        <dbReference type="ARBA" id="ARBA00004123"/>
    </source>
</evidence>
<keyword evidence="6" id="KW-0539">Nucleus</keyword>
<feature type="domain" description="Zn(2)-C6 fungal-type" evidence="7">
    <location>
        <begin position="17"/>
        <end position="47"/>
    </location>
</feature>
<dbReference type="Pfam" id="PF04082">
    <property type="entry name" value="Fungal_trans"/>
    <property type="match status" value="1"/>
</dbReference>
<proteinExistence type="predicted"/>
<dbReference type="InterPro" id="IPR001138">
    <property type="entry name" value="Zn2Cys6_DnaBD"/>
</dbReference>
<dbReference type="OMA" id="TEWTREP"/>
<gene>
    <name evidence="8" type="ORF">PISL3812_06123</name>
</gene>
<evidence type="ECO:0000259" key="7">
    <source>
        <dbReference type="PROSITE" id="PS50048"/>
    </source>
</evidence>
<organism evidence="8 9">
    <name type="scientific">Talaromyces islandicus</name>
    <name type="common">Penicillium islandicum</name>
    <dbReference type="NCBI Taxonomy" id="28573"/>
    <lineage>
        <taxon>Eukaryota</taxon>
        <taxon>Fungi</taxon>
        <taxon>Dikarya</taxon>
        <taxon>Ascomycota</taxon>
        <taxon>Pezizomycotina</taxon>
        <taxon>Eurotiomycetes</taxon>
        <taxon>Eurotiomycetidae</taxon>
        <taxon>Eurotiales</taxon>
        <taxon>Trichocomaceae</taxon>
        <taxon>Talaromyces</taxon>
        <taxon>Talaromyces sect. Islandici</taxon>
    </lineage>
</organism>
<dbReference type="PROSITE" id="PS50048">
    <property type="entry name" value="ZN2_CY6_FUNGAL_2"/>
    <property type="match status" value="1"/>
</dbReference>
<evidence type="ECO:0000256" key="3">
    <source>
        <dbReference type="ARBA" id="ARBA00023015"/>
    </source>
</evidence>
<evidence type="ECO:0000256" key="6">
    <source>
        <dbReference type="ARBA" id="ARBA00023242"/>
    </source>
</evidence>
<keyword evidence="2" id="KW-0479">Metal-binding</keyword>
<keyword evidence="4" id="KW-0238">DNA-binding</keyword>
<accession>A0A0U1M0J1</accession>
<dbReference type="GO" id="GO:0003677">
    <property type="term" value="F:DNA binding"/>
    <property type="evidence" value="ECO:0007669"/>
    <property type="project" value="UniProtKB-KW"/>
</dbReference>
<dbReference type="Pfam" id="PF00172">
    <property type="entry name" value="Zn_clus"/>
    <property type="match status" value="1"/>
</dbReference>
<sequence>MSSAPTVSLRRNGKRQSCEQCRKMKIKCDHSLPKCSRCVKRDLDCFYDPAPMTRKFRSHRMEGDLLQFTTKTGVKKASRSTSRTNFSGLSPDNTYLSSPHPVVINTPRVKTSGFLGPISYRTVMADSQNQQDQPGSLGVAEDSIATHTIEPRRLDVGLQVVAFLCKHADLIRTIVNRLYFIGRMPILPKALGLAALEHLWDIIEDNDYAETNPSKLDTVIRIFHNSYQPLPITKSTKVDELSRLISGENVRWETICNMVVLASLGLLHFHHREIGFNGNNQTDKQSLFAEFYEINDSLLSLTKESPFLNELVICLKYHQILYVLIRFGESSQRAYSSFVDLTSCIYASGIHQDKPIIGDSPGFIDQWRRRCFATAYYMDKNIATALGRPPQMNRYYCILEPPLDIDDGVTGLDLQRQLRMLDQNGWNMDGKRRPASLIRLRFLLATVREEILELHIGVDKIDIGTKSQLALHKLRSIWQSCPNNIKYSPEMWNSQLSASDILPILWLYLDYLYSTFLIYLTAHDASQGTSERLLLAAKTILSTILHINDERERVKEIRSDFFSVFLPYGLPSAEILTKELLRRPSLDNGPAETCLPRAEVIRELTVYASCLSWVARPGSWNAEYCKEVKGKLIRILDQIINSSNKPIHLEEDGESKDGQGSANRDLGDMMMSWENLFDWDRGGHWDSGLDFLCEPISRIKIIIPDHSYQRDCLNIINRDFRIKKQNWSEERPFVFLAHSFGVMVLKGALASSSSSNVNDVSSSTLGILFFGTPPDIANGLKILLASSLPGEMNESLQKLALTGDVEWLRMSTSEYDKLEVAGGFQVVYFLESPHGEQQDGKIHGYEGEEQNRQSIVIRMGKTHGTMIRFPNAEDEEFRKAERRLVQVTI</sequence>
<dbReference type="InterPro" id="IPR036864">
    <property type="entry name" value="Zn2-C6_fun-type_DNA-bd_sf"/>
</dbReference>
<dbReference type="AlphaFoldDB" id="A0A0U1M0J1"/>
<dbReference type="CDD" id="cd00067">
    <property type="entry name" value="GAL4"/>
    <property type="match status" value="1"/>
</dbReference>